<evidence type="ECO:0000313" key="2">
    <source>
        <dbReference type="Proteomes" id="UP000192674"/>
    </source>
</evidence>
<dbReference type="EMBL" id="FWXV01000025">
    <property type="protein sequence ID" value="SMD27462.1"/>
    <property type="molecule type" value="Genomic_DNA"/>
</dbReference>
<gene>
    <name evidence="1" type="ORF">SAMN05661093_11069</name>
</gene>
<accession>A0A1W2G0E7</accession>
<evidence type="ECO:0008006" key="3">
    <source>
        <dbReference type="Google" id="ProtNLM"/>
    </source>
</evidence>
<reference evidence="1 2" key="1">
    <citation type="submission" date="2017-04" db="EMBL/GenBank/DDBJ databases">
        <authorList>
            <person name="Afonso C.L."/>
            <person name="Miller P.J."/>
            <person name="Scott M.A."/>
            <person name="Spackman E."/>
            <person name="Goraichik I."/>
            <person name="Dimitrov K.M."/>
            <person name="Suarez D.L."/>
            <person name="Swayne D.E."/>
        </authorList>
    </citation>
    <scope>NUCLEOTIDE SEQUENCE [LARGE SCALE GENOMIC DNA]</scope>
    <source>
        <strain evidence="1 2">DSM 43828</strain>
    </source>
</reference>
<sequence>MALRNKRVRAGDLTVDPRVQRDHLTQSKLAKIRDNYNRAALGTLQVSERPDGSLVILDGWHRWTIVSELEKDDFPLQCQLHTGLTLEQEAGLFVQFNQQEAANKLDLHKVRVTQGEPMAVAIDDAVHANGWAVGQGDGKIRAILALEKVYYTGEGFREGYGKKLVADMLHVITTAWGREDPKAVDQNILKAVGQFLFLVEKRWTDEAKTREFDHDALAAAMAGLKKGPAGWLAACRGQAEGSAKTLRSVLQHELLTLYNKGRRTGRLPAALITG</sequence>
<dbReference type="InterPro" id="IPR046681">
    <property type="entry name" value="DUF6551"/>
</dbReference>
<keyword evidence="2" id="KW-1185">Reference proteome</keyword>
<dbReference type="Proteomes" id="UP000192674">
    <property type="component" value="Unassembled WGS sequence"/>
</dbReference>
<dbReference type="Pfam" id="PF20188">
    <property type="entry name" value="DUF6551"/>
    <property type="match status" value="1"/>
</dbReference>
<proteinExistence type="predicted"/>
<organism evidence="1 2">
    <name type="scientific">Kibdelosporangium aridum</name>
    <dbReference type="NCBI Taxonomy" id="2030"/>
    <lineage>
        <taxon>Bacteria</taxon>
        <taxon>Bacillati</taxon>
        <taxon>Actinomycetota</taxon>
        <taxon>Actinomycetes</taxon>
        <taxon>Pseudonocardiales</taxon>
        <taxon>Pseudonocardiaceae</taxon>
        <taxon>Kibdelosporangium</taxon>
    </lineage>
</organism>
<dbReference type="AlphaFoldDB" id="A0A1W2G0E7"/>
<evidence type="ECO:0000313" key="1">
    <source>
        <dbReference type="EMBL" id="SMD27462.1"/>
    </source>
</evidence>
<dbReference type="OrthoDB" id="4528944at2"/>
<name>A0A1W2G0E7_KIBAR</name>
<protein>
    <recommendedName>
        <fullName evidence="3">ParB-like nuclease domain-containing protein</fullName>
    </recommendedName>
</protein>
<dbReference type="RefSeq" id="WP_143447285.1">
    <property type="nucleotide sequence ID" value="NZ_FWXV01000025.1"/>
</dbReference>